<dbReference type="PANTHER" id="PTHR37319">
    <property type="entry name" value="TRANSPOSASE"/>
    <property type="match status" value="1"/>
</dbReference>
<dbReference type="EMBL" id="JACJTQ010000056">
    <property type="protein sequence ID" value="MBD2694679.1"/>
    <property type="molecule type" value="Genomic_DNA"/>
</dbReference>
<keyword evidence="2" id="KW-1185">Reference proteome</keyword>
<dbReference type="PANTHER" id="PTHR37319:SF1">
    <property type="entry name" value="TRANSPOSASE TN5 DIMERISATION DOMAIN-CONTAINING PROTEIN"/>
    <property type="match status" value="1"/>
</dbReference>
<dbReference type="InterPro" id="IPR012337">
    <property type="entry name" value="RNaseH-like_sf"/>
</dbReference>
<proteinExistence type="predicted"/>
<evidence type="ECO:0000313" key="1">
    <source>
        <dbReference type="EMBL" id="MBD2694679.1"/>
    </source>
</evidence>
<sequence>MLKESQRWLDGLETTQNLIPSGIQVVTIGDSEADIFDLFSLKRRENSHLLIRGTHNRKVDHCAKYLHQAIRQIQPSGTLTIEIKCSPEHSARKATLTIRFTSFDIQVPLHHIGRLQLKPVRLQVILAEEENPLPGTNSISWLLITSLDINGLEDAARCVQCILTVGW</sequence>
<evidence type="ECO:0000313" key="2">
    <source>
        <dbReference type="Proteomes" id="UP000660381"/>
    </source>
</evidence>
<accession>A0ABR8JA33</accession>
<protein>
    <submittedName>
        <fullName evidence="1">Uncharacterized protein</fullName>
    </submittedName>
</protein>
<gene>
    <name evidence="1" type="ORF">H6G68_23545</name>
</gene>
<dbReference type="InterPro" id="IPR047768">
    <property type="entry name" value="Tn5p-like"/>
</dbReference>
<comment type="caution">
    <text evidence="1">The sequence shown here is derived from an EMBL/GenBank/DDBJ whole genome shotgun (WGS) entry which is preliminary data.</text>
</comment>
<name>A0ABR8JA33_9NOST</name>
<reference evidence="1 2" key="1">
    <citation type="journal article" date="2020" name="ISME J.">
        <title>Comparative genomics reveals insights into cyanobacterial evolution and habitat adaptation.</title>
        <authorList>
            <person name="Chen M.Y."/>
            <person name="Teng W.K."/>
            <person name="Zhao L."/>
            <person name="Hu C.X."/>
            <person name="Zhou Y.K."/>
            <person name="Han B.P."/>
            <person name="Song L.R."/>
            <person name="Shu W.S."/>
        </authorList>
    </citation>
    <scope>NUCLEOTIDE SEQUENCE [LARGE SCALE GENOMIC DNA]</scope>
    <source>
        <strain evidence="1 2">FACHB-362</strain>
    </source>
</reference>
<dbReference type="Gene3D" id="3.90.350.10">
    <property type="entry name" value="Transposase Inhibitor Protein From Tn5, Chain A, domain 1"/>
    <property type="match status" value="1"/>
</dbReference>
<organism evidence="1 2">
    <name type="scientific">Anabaena catenula FACHB-362</name>
    <dbReference type="NCBI Taxonomy" id="2692877"/>
    <lineage>
        <taxon>Bacteria</taxon>
        <taxon>Bacillati</taxon>
        <taxon>Cyanobacteriota</taxon>
        <taxon>Cyanophyceae</taxon>
        <taxon>Nostocales</taxon>
        <taxon>Nostocaceae</taxon>
        <taxon>Anabaena</taxon>
    </lineage>
</organism>
<dbReference type="Proteomes" id="UP000660381">
    <property type="component" value="Unassembled WGS sequence"/>
</dbReference>
<dbReference type="SUPFAM" id="SSF53098">
    <property type="entry name" value="Ribonuclease H-like"/>
    <property type="match status" value="1"/>
</dbReference>